<keyword evidence="4 8" id="KW-0863">Zinc-finger</keyword>
<dbReference type="EMBL" id="OU893347">
    <property type="protein sequence ID" value="CAG9786648.1"/>
    <property type="molecule type" value="Genomic_DNA"/>
</dbReference>
<name>A0A9N9QZP5_9NEOP</name>
<evidence type="ECO:0000313" key="11">
    <source>
        <dbReference type="Proteomes" id="UP001153714"/>
    </source>
</evidence>
<dbReference type="InterPro" id="IPR038129">
    <property type="entry name" value="Nanos_sf"/>
</dbReference>
<comment type="subcellular location">
    <subcellularLocation>
        <location evidence="1">Cytoplasm</location>
    </subcellularLocation>
</comment>
<evidence type="ECO:0000259" key="9">
    <source>
        <dbReference type="PROSITE" id="PS51522"/>
    </source>
</evidence>
<reference evidence="10" key="2">
    <citation type="submission" date="2022-10" db="EMBL/GenBank/DDBJ databases">
        <authorList>
            <consortium name="ENA_rothamsted_submissions"/>
            <consortium name="culmorum"/>
            <person name="King R."/>
        </authorList>
    </citation>
    <scope>NUCLEOTIDE SEQUENCE</scope>
</reference>
<keyword evidence="6 8" id="KW-0810">Translation regulation</keyword>
<dbReference type="PROSITE" id="PS51522">
    <property type="entry name" value="ZF_NANOS"/>
    <property type="match status" value="1"/>
</dbReference>
<proteinExistence type="inferred from homology"/>
<dbReference type="GO" id="GO:0006417">
    <property type="term" value="P:regulation of translation"/>
    <property type="evidence" value="ECO:0007669"/>
    <property type="project" value="UniProtKB-UniRule"/>
</dbReference>
<organism evidence="10 11">
    <name type="scientific">Diatraea saccharalis</name>
    <name type="common">sugarcane borer</name>
    <dbReference type="NCBI Taxonomy" id="40085"/>
    <lineage>
        <taxon>Eukaryota</taxon>
        <taxon>Metazoa</taxon>
        <taxon>Ecdysozoa</taxon>
        <taxon>Arthropoda</taxon>
        <taxon>Hexapoda</taxon>
        <taxon>Insecta</taxon>
        <taxon>Pterygota</taxon>
        <taxon>Neoptera</taxon>
        <taxon>Endopterygota</taxon>
        <taxon>Lepidoptera</taxon>
        <taxon>Glossata</taxon>
        <taxon>Ditrysia</taxon>
        <taxon>Pyraloidea</taxon>
        <taxon>Crambidae</taxon>
        <taxon>Crambinae</taxon>
        <taxon>Diatraea</taxon>
    </lineage>
</organism>
<dbReference type="OrthoDB" id="10010129at2759"/>
<dbReference type="Proteomes" id="UP001153714">
    <property type="component" value="Chromosome 16"/>
</dbReference>
<evidence type="ECO:0000256" key="5">
    <source>
        <dbReference type="ARBA" id="ARBA00022833"/>
    </source>
</evidence>
<evidence type="ECO:0000256" key="4">
    <source>
        <dbReference type="ARBA" id="ARBA00022771"/>
    </source>
</evidence>
<dbReference type="PANTHER" id="PTHR12887">
    <property type="entry name" value="NANOS PROTEIN"/>
    <property type="match status" value="1"/>
</dbReference>
<keyword evidence="2" id="KW-0963">Cytoplasm</keyword>
<reference evidence="10" key="1">
    <citation type="submission" date="2021-12" db="EMBL/GenBank/DDBJ databases">
        <authorList>
            <person name="King R."/>
        </authorList>
    </citation>
    <scope>NUCLEOTIDE SEQUENCE</scope>
</reference>
<dbReference type="Gene3D" id="4.10.60.30">
    <property type="entry name" value="Nanos, RNA-binding domain"/>
    <property type="match status" value="1"/>
</dbReference>
<keyword evidence="11" id="KW-1185">Reference proteome</keyword>
<keyword evidence="3" id="KW-0479">Metal-binding</keyword>
<keyword evidence="7 8" id="KW-0694">RNA-binding</keyword>
<dbReference type="Pfam" id="PF05741">
    <property type="entry name" value="zf-nanos"/>
    <property type="match status" value="1"/>
</dbReference>
<dbReference type="AlphaFoldDB" id="A0A9N9QZP5"/>
<evidence type="ECO:0000256" key="1">
    <source>
        <dbReference type="ARBA" id="ARBA00004496"/>
    </source>
</evidence>
<evidence type="ECO:0000256" key="7">
    <source>
        <dbReference type="ARBA" id="ARBA00022884"/>
    </source>
</evidence>
<comment type="similarity">
    <text evidence="8">Belongs to the nanos family.</text>
</comment>
<accession>A0A9N9QZP5</accession>
<dbReference type="GO" id="GO:0005737">
    <property type="term" value="C:cytoplasm"/>
    <property type="evidence" value="ECO:0007669"/>
    <property type="project" value="UniProtKB-SubCell"/>
</dbReference>
<dbReference type="InterPro" id="IPR008705">
    <property type="entry name" value="Nanos/Xcar2"/>
</dbReference>
<gene>
    <name evidence="10" type="ORF">DIATSA_LOCUS4589</name>
</gene>
<feature type="domain" description="Nanos-type" evidence="9">
    <location>
        <begin position="95"/>
        <end position="149"/>
    </location>
</feature>
<evidence type="ECO:0000313" key="10">
    <source>
        <dbReference type="EMBL" id="CAG9786648.1"/>
    </source>
</evidence>
<evidence type="ECO:0000256" key="8">
    <source>
        <dbReference type="PROSITE-ProRule" id="PRU00855"/>
    </source>
</evidence>
<sequence>MFSDALYAVKLDPAVLEAQVTVDTKLKRGDSDQDTNKMLTSTKENLESRPRIDYKTMVMEQEAALLSLTPQQLDLLMHFTDTLRRQRNTIQNRSECSFCKNNGESTGWYSSHCLKDGRGRVKCPVLRAYICPVCAATGDRAHTIKYCPENILLDAGIFYIHIVNVTY</sequence>
<dbReference type="InterPro" id="IPR024161">
    <property type="entry name" value="Znf_nanos-typ"/>
</dbReference>
<evidence type="ECO:0000256" key="2">
    <source>
        <dbReference type="ARBA" id="ARBA00022490"/>
    </source>
</evidence>
<dbReference type="GO" id="GO:0008270">
    <property type="term" value="F:zinc ion binding"/>
    <property type="evidence" value="ECO:0007669"/>
    <property type="project" value="UniProtKB-KW"/>
</dbReference>
<protein>
    <recommendedName>
        <fullName evidence="9">Nanos-type domain-containing protein</fullName>
    </recommendedName>
</protein>
<dbReference type="GO" id="GO:0003723">
    <property type="term" value="F:RNA binding"/>
    <property type="evidence" value="ECO:0007669"/>
    <property type="project" value="UniProtKB-UniRule"/>
</dbReference>
<evidence type="ECO:0000256" key="6">
    <source>
        <dbReference type="ARBA" id="ARBA00022845"/>
    </source>
</evidence>
<keyword evidence="5" id="KW-0862">Zinc</keyword>
<evidence type="ECO:0000256" key="3">
    <source>
        <dbReference type="ARBA" id="ARBA00022723"/>
    </source>
</evidence>